<dbReference type="EMBL" id="LOBP01000044">
    <property type="protein sequence ID" value="KYN90601.1"/>
    <property type="molecule type" value="Genomic_DNA"/>
</dbReference>
<reference evidence="1 2" key="1">
    <citation type="submission" date="2015-12" db="EMBL/GenBank/DDBJ databases">
        <authorList>
            <person name="Tarr C.L."/>
            <person name="Gladney L.M."/>
        </authorList>
    </citation>
    <scope>NUCLEOTIDE SEQUENCE [LARGE SCALE GENOMIC DNA]</scope>
    <source>
        <strain evidence="1 2">1048-83</strain>
    </source>
</reference>
<comment type="caution">
    <text evidence="1">The sequence shown here is derived from an EMBL/GenBank/DDBJ whole genome shotgun (WGS) entry which is preliminary data.</text>
</comment>
<keyword evidence="2" id="KW-1185">Reference proteome</keyword>
<accession>A0ABR5W5U6</accession>
<gene>
    <name evidence="1" type="ORF">ATY35_20920</name>
</gene>
<organism evidence="1 2">
    <name type="scientific">Vibrio cidicii</name>
    <dbReference type="NCBI Taxonomy" id="1763883"/>
    <lineage>
        <taxon>Bacteria</taxon>
        <taxon>Pseudomonadati</taxon>
        <taxon>Pseudomonadota</taxon>
        <taxon>Gammaproteobacteria</taxon>
        <taxon>Vibrionales</taxon>
        <taxon>Vibrionaceae</taxon>
        <taxon>Vibrio</taxon>
    </lineage>
</organism>
<proteinExistence type="predicted"/>
<dbReference type="Proteomes" id="UP000075609">
    <property type="component" value="Unassembled WGS sequence"/>
</dbReference>
<sequence>MSKEAIDLAKNLLETDENYLENIIALWRIGCKKYGQCWGTEFHVFGIIESETDHLPLNHVRSSCSLDFLEKADAELAETIEYYRSDVIVACNKIISSKSV</sequence>
<evidence type="ECO:0000313" key="1">
    <source>
        <dbReference type="EMBL" id="KYN90601.1"/>
    </source>
</evidence>
<name>A0ABR5W5U6_9VIBR</name>
<dbReference type="RefSeq" id="WP_061899134.1">
    <property type="nucleotide sequence ID" value="NZ_CAXYEW010000106.1"/>
</dbReference>
<protein>
    <submittedName>
        <fullName evidence="1">Uncharacterized protein</fullName>
    </submittedName>
</protein>
<evidence type="ECO:0000313" key="2">
    <source>
        <dbReference type="Proteomes" id="UP000075609"/>
    </source>
</evidence>